<organism evidence="18 19">
    <name type="scientific">Bailinhaonella thermotolerans</name>
    <dbReference type="NCBI Taxonomy" id="1070861"/>
    <lineage>
        <taxon>Bacteria</taxon>
        <taxon>Bacillati</taxon>
        <taxon>Actinomycetota</taxon>
        <taxon>Actinomycetes</taxon>
        <taxon>Streptosporangiales</taxon>
        <taxon>Streptosporangiaceae</taxon>
        <taxon>Bailinhaonella</taxon>
    </lineage>
</organism>
<evidence type="ECO:0000256" key="10">
    <source>
        <dbReference type="ARBA" id="ARBA00023144"/>
    </source>
</evidence>
<dbReference type="SUPFAM" id="SSF54197">
    <property type="entry name" value="HIT-like"/>
    <property type="match status" value="2"/>
</dbReference>
<comment type="catalytic activity">
    <reaction evidence="1 15">
        <text>alpha-D-galactose 1-phosphate + UDP-alpha-D-glucose = alpha-D-glucose 1-phosphate + UDP-alpha-D-galactose</text>
        <dbReference type="Rhea" id="RHEA:13989"/>
        <dbReference type="ChEBI" id="CHEBI:58336"/>
        <dbReference type="ChEBI" id="CHEBI:58601"/>
        <dbReference type="ChEBI" id="CHEBI:58885"/>
        <dbReference type="ChEBI" id="CHEBI:66914"/>
        <dbReference type="EC" id="2.7.7.12"/>
    </reaction>
</comment>
<dbReference type="GO" id="GO:0005737">
    <property type="term" value="C:cytoplasm"/>
    <property type="evidence" value="ECO:0007669"/>
    <property type="project" value="TreeGrafter"/>
</dbReference>
<feature type="domain" description="Galactose-1-phosphate uridyl transferase N-terminal" evidence="16">
    <location>
        <begin position="107"/>
        <end position="183"/>
    </location>
</feature>
<dbReference type="Proteomes" id="UP000265768">
    <property type="component" value="Unassembled WGS sequence"/>
</dbReference>
<name>A0A3A4A0C7_9ACTN</name>
<dbReference type="EMBL" id="QZEY01000024">
    <property type="protein sequence ID" value="RJL21725.1"/>
    <property type="molecule type" value="Genomic_DNA"/>
</dbReference>
<feature type="binding site" evidence="14">
    <location>
        <position position="76"/>
    </location>
    <ligand>
        <name>Zn(2+)</name>
        <dbReference type="ChEBI" id="CHEBI:29105"/>
    </ligand>
</feature>
<dbReference type="InterPro" id="IPR019779">
    <property type="entry name" value="GalP_UDPtransf1_His-AS"/>
</dbReference>
<evidence type="ECO:0000256" key="8">
    <source>
        <dbReference type="ARBA" id="ARBA00022723"/>
    </source>
</evidence>
<dbReference type="InterPro" id="IPR005850">
    <property type="entry name" value="GalP_Utransf_C"/>
</dbReference>
<dbReference type="InterPro" id="IPR001937">
    <property type="entry name" value="GalP_UDPtransf1"/>
</dbReference>
<evidence type="ECO:0000256" key="11">
    <source>
        <dbReference type="ARBA" id="ARBA00023277"/>
    </source>
</evidence>
<keyword evidence="9 14" id="KW-0862">Zinc</keyword>
<feature type="binding site" evidence="14">
    <location>
        <position position="120"/>
    </location>
    <ligand>
        <name>Zn(2+)</name>
        <dbReference type="ChEBI" id="CHEBI:29105"/>
    </ligand>
</feature>
<dbReference type="PANTHER" id="PTHR11943">
    <property type="entry name" value="GALACTOSE-1-PHOSPHATE URIDYLYLTRANSFERASE"/>
    <property type="match status" value="1"/>
</dbReference>
<proteinExistence type="inferred from homology"/>
<comment type="caution">
    <text evidence="18">The sequence shown here is derived from an EMBL/GenBank/DDBJ whole genome shotgun (WGS) entry which is preliminary data.</text>
</comment>
<evidence type="ECO:0000256" key="9">
    <source>
        <dbReference type="ARBA" id="ARBA00022833"/>
    </source>
</evidence>
<feature type="active site" description="Tele-UMP-histidine intermediate" evidence="13">
    <location>
        <position position="173"/>
    </location>
</feature>
<dbReference type="GO" id="GO:0008108">
    <property type="term" value="F:UDP-glucose:hexose-1-phosphate uridylyltransferase activity"/>
    <property type="evidence" value="ECO:0007669"/>
    <property type="project" value="UniProtKB-UniRule"/>
</dbReference>
<evidence type="ECO:0000256" key="13">
    <source>
        <dbReference type="PIRSR" id="PIRSR000808-1"/>
    </source>
</evidence>
<evidence type="ECO:0000256" key="5">
    <source>
        <dbReference type="ARBA" id="ARBA00016340"/>
    </source>
</evidence>
<evidence type="ECO:0000256" key="14">
    <source>
        <dbReference type="PIRSR" id="PIRSR000808-3"/>
    </source>
</evidence>
<keyword evidence="6 15" id="KW-0808">Transferase</keyword>
<keyword evidence="19" id="KW-1185">Reference proteome</keyword>
<evidence type="ECO:0000259" key="17">
    <source>
        <dbReference type="Pfam" id="PF02744"/>
    </source>
</evidence>
<dbReference type="Gene3D" id="3.30.428.10">
    <property type="entry name" value="HIT-like"/>
    <property type="match status" value="2"/>
</dbReference>
<reference evidence="18 19" key="1">
    <citation type="submission" date="2018-09" db="EMBL/GenBank/DDBJ databases">
        <title>YIM 75507 draft genome.</title>
        <authorList>
            <person name="Tang S."/>
            <person name="Feng Y."/>
        </authorList>
    </citation>
    <scope>NUCLEOTIDE SEQUENCE [LARGE SCALE GENOMIC DNA]</scope>
    <source>
        <strain evidence="18 19">YIM 75507</strain>
    </source>
</reference>
<feature type="binding site" evidence="14">
    <location>
        <position position="171"/>
    </location>
    <ligand>
        <name>Zn(2+)</name>
        <dbReference type="ChEBI" id="CHEBI:29105"/>
    </ligand>
</feature>
<keyword evidence="11 15" id="KW-0119">Carbohydrate metabolism</keyword>
<evidence type="ECO:0000256" key="15">
    <source>
        <dbReference type="RuleBase" id="RU000506"/>
    </source>
</evidence>
<comment type="similarity">
    <text evidence="3 15">Belongs to the galactose-1-phosphate uridylyltransferase type 1 family.</text>
</comment>
<evidence type="ECO:0000313" key="19">
    <source>
        <dbReference type="Proteomes" id="UP000265768"/>
    </source>
</evidence>
<feature type="binding site" evidence="14">
    <location>
        <position position="73"/>
    </location>
    <ligand>
        <name>Zn(2+)</name>
        <dbReference type="ChEBI" id="CHEBI:29105"/>
    </ligand>
</feature>
<dbReference type="OrthoDB" id="9769064at2"/>
<dbReference type="Pfam" id="PF01087">
    <property type="entry name" value="GalP_UDP_transf"/>
    <property type="match status" value="1"/>
</dbReference>
<evidence type="ECO:0000256" key="2">
    <source>
        <dbReference type="ARBA" id="ARBA00004947"/>
    </source>
</evidence>
<dbReference type="AlphaFoldDB" id="A0A3A4A0C7"/>
<keyword evidence="7 15" id="KW-0548">Nucleotidyltransferase</keyword>
<sequence>MRAAYRTSGKLADGREIIYFDDGPGHVRDGVDGRDLPAFEAGTLRRWDPLLGQEIMIAARRQNRTFQPSSGDCPLCPTRPGHATEIPAPDYHVVSFENRFPSLGGPAGGRCEVVCFSADHDTSLASLPPERLATIGRAWADRTAELSALPGVEYVFVFENRGLDIGATLQHPHGQIYAFPFVPPVAAAVRDNLRRHREAHGECLMCAIVAREAEGPRVIATAGDFVAYVPEAARWPYEAHIAPRRCVAGLPDLGEEERATLMGLYADVVGRFERLFARPPAYMACWHQSPPADPAHMYAQVFTVRRSEDKLKYLASVESGAGAFINDVLPEEAAERLRSA</sequence>
<dbReference type="InterPro" id="IPR036265">
    <property type="entry name" value="HIT-like_sf"/>
</dbReference>
<protein>
    <recommendedName>
        <fullName evidence="5 12">Galactose-1-phosphate uridylyltransferase</fullName>
        <ecNumber evidence="4 12">2.7.7.12</ecNumber>
    </recommendedName>
</protein>
<dbReference type="Pfam" id="PF02744">
    <property type="entry name" value="GalP_UDP_tr_C"/>
    <property type="match status" value="1"/>
</dbReference>
<feature type="domain" description="Galactose-1-phosphate uridyl transferase C-terminal" evidence="17">
    <location>
        <begin position="195"/>
        <end position="338"/>
    </location>
</feature>
<dbReference type="GO" id="GO:0008270">
    <property type="term" value="F:zinc ion binding"/>
    <property type="evidence" value="ECO:0007669"/>
    <property type="project" value="InterPro"/>
</dbReference>
<keyword evidence="8 14" id="KW-0479">Metal-binding</keyword>
<dbReference type="InterPro" id="IPR005849">
    <property type="entry name" value="GalP_Utransf_N"/>
</dbReference>
<evidence type="ECO:0000256" key="12">
    <source>
        <dbReference type="NCBIfam" id="TIGR00209"/>
    </source>
</evidence>
<dbReference type="PANTHER" id="PTHR11943:SF1">
    <property type="entry name" value="GALACTOSE-1-PHOSPHATE URIDYLYLTRANSFERASE"/>
    <property type="match status" value="1"/>
</dbReference>
<dbReference type="EC" id="2.7.7.12" evidence="4 12"/>
<comment type="cofactor">
    <cofactor evidence="14">
        <name>Zn(2+)</name>
        <dbReference type="ChEBI" id="CHEBI:29105"/>
    </cofactor>
    <text evidence="14">Binds 1 zinc ion per subunit.</text>
</comment>
<evidence type="ECO:0000313" key="18">
    <source>
        <dbReference type="EMBL" id="RJL21725.1"/>
    </source>
</evidence>
<dbReference type="PIRSF" id="PIRSF000808">
    <property type="entry name" value="GalT"/>
    <property type="match status" value="1"/>
</dbReference>
<keyword evidence="10 15" id="KW-0299">Galactose metabolism</keyword>
<dbReference type="UniPathway" id="UPA00214"/>
<evidence type="ECO:0000256" key="6">
    <source>
        <dbReference type="ARBA" id="ARBA00022679"/>
    </source>
</evidence>
<comment type="pathway">
    <text evidence="2 15">Carbohydrate metabolism; galactose metabolism.</text>
</comment>
<dbReference type="PROSITE" id="PS00117">
    <property type="entry name" value="GAL_P_UDP_TRANSF_I"/>
    <property type="match status" value="1"/>
</dbReference>
<dbReference type="GO" id="GO:0033499">
    <property type="term" value="P:galactose catabolic process via UDP-galactose, Leloir pathway"/>
    <property type="evidence" value="ECO:0007669"/>
    <property type="project" value="TreeGrafter"/>
</dbReference>
<gene>
    <name evidence="18" type="primary">galT</name>
    <name evidence="18" type="ORF">D5H75_36940</name>
</gene>
<dbReference type="NCBIfam" id="TIGR00209">
    <property type="entry name" value="galT_1"/>
    <property type="match status" value="1"/>
</dbReference>
<evidence type="ECO:0000256" key="1">
    <source>
        <dbReference type="ARBA" id="ARBA00001107"/>
    </source>
</evidence>
<evidence type="ECO:0000256" key="7">
    <source>
        <dbReference type="ARBA" id="ARBA00022695"/>
    </source>
</evidence>
<evidence type="ECO:0000256" key="3">
    <source>
        <dbReference type="ARBA" id="ARBA00010951"/>
    </source>
</evidence>
<accession>A0A3A4A0C7</accession>
<evidence type="ECO:0000259" key="16">
    <source>
        <dbReference type="Pfam" id="PF01087"/>
    </source>
</evidence>
<evidence type="ECO:0000256" key="4">
    <source>
        <dbReference type="ARBA" id="ARBA00012384"/>
    </source>
</evidence>